<feature type="active site" description="Nucleophile" evidence="4">
    <location>
        <position position="40"/>
    </location>
</feature>
<evidence type="ECO:0000313" key="6">
    <source>
        <dbReference type="EMBL" id="TDT72578.1"/>
    </source>
</evidence>
<organism evidence="6 7">
    <name type="scientific">Hypnocyclicus thermotrophus</name>
    <dbReference type="NCBI Taxonomy" id="1627895"/>
    <lineage>
        <taxon>Bacteria</taxon>
        <taxon>Fusobacteriati</taxon>
        <taxon>Fusobacteriota</taxon>
        <taxon>Fusobacteriia</taxon>
        <taxon>Fusobacteriales</taxon>
        <taxon>Fusobacteriaceae</taxon>
        <taxon>Hypnocyclicus</taxon>
    </lineage>
</organism>
<dbReference type="InterPro" id="IPR050301">
    <property type="entry name" value="NTE"/>
</dbReference>
<sequence length="284" mass="32710">MKKKIGLILEGGGFRGIYSAGILDYFLEKNIEIPYVIGVSMGACNGANYISKQKGRNIEIPYKYINDERYISYKNFLKKGELFGMEFIFEEITNKLNPFDFDTFYNSKQKFIVTATDCKTGKAHYIENFKKYSLSEALKASTSLPYVSKIVKLGEYELLDGGIADPIPYKKALDDGCEKIIVILTQPKGYVKSKMKLQTLGKIIYKDYPKLRETMKNRHINYNNAIKELEKLEENGKAFIIRPKSKLPIARTERDKEKLKKAFELGYTQGKEIINEIKKFCEIE</sequence>
<dbReference type="RefSeq" id="WP_134112290.1">
    <property type="nucleotide sequence ID" value="NZ_SOBG01000001.1"/>
</dbReference>
<dbReference type="Gene3D" id="3.40.1090.10">
    <property type="entry name" value="Cytosolic phospholipase A2 catalytic domain"/>
    <property type="match status" value="1"/>
</dbReference>
<dbReference type="SUPFAM" id="SSF52151">
    <property type="entry name" value="FabD/lysophospholipase-like"/>
    <property type="match status" value="1"/>
</dbReference>
<dbReference type="EMBL" id="SOBG01000001">
    <property type="protein sequence ID" value="TDT72578.1"/>
    <property type="molecule type" value="Genomic_DNA"/>
</dbReference>
<dbReference type="AlphaFoldDB" id="A0AA46I7N4"/>
<dbReference type="Pfam" id="PF19890">
    <property type="entry name" value="DUF6363"/>
    <property type="match status" value="1"/>
</dbReference>
<evidence type="ECO:0000256" key="3">
    <source>
        <dbReference type="ARBA" id="ARBA00023098"/>
    </source>
</evidence>
<dbReference type="PANTHER" id="PTHR14226:SF25">
    <property type="entry name" value="PHOSPHOESTERASE"/>
    <property type="match status" value="1"/>
</dbReference>
<accession>A0AA46I7N4</accession>
<dbReference type="InterPro" id="IPR037483">
    <property type="entry name" value="YjjU-like"/>
</dbReference>
<comment type="caution">
    <text evidence="6">The sequence shown here is derived from an EMBL/GenBank/DDBJ whole genome shotgun (WGS) entry which is preliminary data.</text>
</comment>
<feature type="active site" description="Proton acceptor" evidence="4">
    <location>
        <position position="160"/>
    </location>
</feature>
<dbReference type="InterPro" id="IPR016035">
    <property type="entry name" value="Acyl_Trfase/lysoPLipase"/>
</dbReference>
<keyword evidence="1 4" id="KW-0378">Hydrolase</keyword>
<feature type="short sequence motif" description="GXSXG" evidence="4">
    <location>
        <begin position="38"/>
        <end position="42"/>
    </location>
</feature>
<gene>
    <name evidence="6" type="ORF">EV215_0388</name>
</gene>
<dbReference type="PANTHER" id="PTHR14226">
    <property type="entry name" value="NEUROPATHY TARGET ESTERASE/SWISS CHEESE D.MELANOGASTER"/>
    <property type="match status" value="1"/>
</dbReference>
<feature type="short sequence motif" description="GXGXXG" evidence="4">
    <location>
        <begin position="11"/>
        <end position="16"/>
    </location>
</feature>
<feature type="short sequence motif" description="DGA/G" evidence="4">
    <location>
        <begin position="160"/>
        <end position="162"/>
    </location>
</feature>
<dbReference type="InterPro" id="IPR002641">
    <property type="entry name" value="PNPLA_dom"/>
</dbReference>
<protein>
    <submittedName>
        <fullName evidence="6">Patatin/cPLA2 family phospholipase</fullName>
    </submittedName>
</protein>
<evidence type="ECO:0000256" key="4">
    <source>
        <dbReference type="PROSITE-ProRule" id="PRU01161"/>
    </source>
</evidence>
<evidence type="ECO:0000313" key="7">
    <source>
        <dbReference type="Proteomes" id="UP000294678"/>
    </source>
</evidence>
<dbReference type="PROSITE" id="PS51635">
    <property type="entry name" value="PNPLA"/>
    <property type="match status" value="1"/>
</dbReference>
<reference evidence="6 7" key="1">
    <citation type="submission" date="2019-03" db="EMBL/GenBank/DDBJ databases">
        <title>Genomic Encyclopedia of Type Strains, Phase IV (KMG-IV): sequencing the most valuable type-strain genomes for metagenomic binning, comparative biology and taxonomic classification.</title>
        <authorList>
            <person name="Goeker M."/>
        </authorList>
    </citation>
    <scope>NUCLEOTIDE SEQUENCE [LARGE SCALE GENOMIC DNA]</scope>
    <source>
        <strain evidence="6 7">DSM 100055</strain>
    </source>
</reference>
<evidence type="ECO:0000256" key="2">
    <source>
        <dbReference type="ARBA" id="ARBA00022963"/>
    </source>
</evidence>
<feature type="domain" description="PNPLA" evidence="5">
    <location>
        <begin position="7"/>
        <end position="173"/>
    </location>
</feature>
<evidence type="ECO:0000259" key="5">
    <source>
        <dbReference type="PROSITE" id="PS51635"/>
    </source>
</evidence>
<keyword evidence="7" id="KW-1185">Reference proteome</keyword>
<dbReference type="CDD" id="cd07208">
    <property type="entry name" value="Pat_hypo_Ecoli_yjju_like"/>
    <property type="match status" value="1"/>
</dbReference>
<keyword evidence="3 4" id="KW-0443">Lipid metabolism</keyword>
<dbReference type="Pfam" id="PF01734">
    <property type="entry name" value="Patatin"/>
    <property type="match status" value="1"/>
</dbReference>
<evidence type="ECO:0000256" key="1">
    <source>
        <dbReference type="ARBA" id="ARBA00022801"/>
    </source>
</evidence>
<dbReference type="InterPro" id="IPR045943">
    <property type="entry name" value="DUF6363"/>
</dbReference>
<name>A0AA46I7N4_9FUSO</name>
<dbReference type="Proteomes" id="UP000294678">
    <property type="component" value="Unassembled WGS sequence"/>
</dbReference>
<dbReference type="GO" id="GO:0016787">
    <property type="term" value="F:hydrolase activity"/>
    <property type="evidence" value="ECO:0007669"/>
    <property type="project" value="UniProtKB-UniRule"/>
</dbReference>
<keyword evidence="2 4" id="KW-0442">Lipid degradation</keyword>
<proteinExistence type="predicted"/>
<dbReference type="GO" id="GO:0016042">
    <property type="term" value="P:lipid catabolic process"/>
    <property type="evidence" value="ECO:0007669"/>
    <property type="project" value="UniProtKB-UniRule"/>
</dbReference>